<evidence type="ECO:0000313" key="2">
    <source>
        <dbReference type="Proteomes" id="UP000054166"/>
    </source>
</evidence>
<dbReference type="Proteomes" id="UP000054166">
    <property type="component" value="Unassembled WGS sequence"/>
</dbReference>
<dbReference type="EMBL" id="KN833076">
    <property type="protein sequence ID" value="KIM73672.1"/>
    <property type="molecule type" value="Genomic_DNA"/>
</dbReference>
<sequence>MIEQLRLATRLQDIEDAARQTANNPETGKSFIRTFIVDITTVKGYPITPFIPYGSLSLIPYFNLFPLSPRS</sequence>
<accession>A0A0C3B8P0</accession>
<gene>
    <name evidence="1" type="ORF">PILCRDRAFT_828876</name>
</gene>
<organism evidence="1 2">
    <name type="scientific">Piloderma croceum (strain F 1598)</name>
    <dbReference type="NCBI Taxonomy" id="765440"/>
    <lineage>
        <taxon>Eukaryota</taxon>
        <taxon>Fungi</taxon>
        <taxon>Dikarya</taxon>
        <taxon>Basidiomycota</taxon>
        <taxon>Agaricomycotina</taxon>
        <taxon>Agaricomycetes</taxon>
        <taxon>Agaricomycetidae</taxon>
        <taxon>Atheliales</taxon>
        <taxon>Atheliaceae</taxon>
        <taxon>Piloderma</taxon>
    </lineage>
</organism>
<reference evidence="2" key="2">
    <citation type="submission" date="2015-01" db="EMBL/GenBank/DDBJ databases">
        <title>Evolutionary Origins and Diversification of the Mycorrhizal Mutualists.</title>
        <authorList>
            <consortium name="DOE Joint Genome Institute"/>
            <consortium name="Mycorrhizal Genomics Consortium"/>
            <person name="Kohler A."/>
            <person name="Kuo A."/>
            <person name="Nagy L.G."/>
            <person name="Floudas D."/>
            <person name="Copeland A."/>
            <person name="Barry K.W."/>
            <person name="Cichocki N."/>
            <person name="Veneault-Fourrey C."/>
            <person name="LaButti K."/>
            <person name="Lindquist E.A."/>
            <person name="Lipzen A."/>
            <person name="Lundell T."/>
            <person name="Morin E."/>
            <person name="Murat C."/>
            <person name="Riley R."/>
            <person name="Ohm R."/>
            <person name="Sun H."/>
            <person name="Tunlid A."/>
            <person name="Henrissat B."/>
            <person name="Grigoriev I.V."/>
            <person name="Hibbett D.S."/>
            <person name="Martin F."/>
        </authorList>
    </citation>
    <scope>NUCLEOTIDE SEQUENCE [LARGE SCALE GENOMIC DNA]</scope>
    <source>
        <strain evidence="2">F 1598</strain>
    </source>
</reference>
<name>A0A0C3B8P0_PILCF</name>
<protein>
    <submittedName>
        <fullName evidence="1">Uncharacterized protein</fullName>
    </submittedName>
</protein>
<evidence type="ECO:0000313" key="1">
    <source>
        <dbReference type="EMBL" id="KIM73672.1"/>
    </source>
</evidence>
<dbReference type="HOGENOM" id="CLU_2740948_0_0_1"/>
<dbReference type="InParanoid" id="A0A0C3B8P0"/>
<proteinExistence type="predicted"/>
<reference evidence="1 2" key="1">
    <citation type="submission" date="2014-04" db="EMBL/GenBank/DDBJ databases">
        <authorList>
            <consortium name="DOE Joint Genome Institute"/>
            <person name="Kuo A."/>
            <person name="Tarkka M."/>
            <person name="Buscot F."/>
            <person name="Kohler A."/>
            <person name="Nagy L.G."/>
            <person name="Floudas D."/>
            <person name="Copeland A."/>
            <person name="Barry K.W."/>
            <person name="Cichocki N."/>
            <person name="Veneault-Fourrey C."/>
            <person name="LaButti K."/>
            <person name="Lindquist E.A."/>
            <person name="Lipzen A."/>
            <person name="Lundell T."/>
            <person name="Morin E."/>
            <person name="Murat C."/>
            <person name="Sun H."/>
            <person name="Tunlid A."/>
            <person name="Henrissat B."/>
            <person name="Grigoriev I.V."/>
            <person name="Hibbett D.S."/>
            <person name="Martin F."/>
            <person name="Nordberg H.P."/>
            <person name="Cantor M.N."/>
            <person name="Hua S.X."/>
        </authorList>
    </citation>
    <scope>NUCLEOTIDE SEQUENCE [LARGE SCALE GENOMIC DNA]</scope>
    <source>
        <strain evidence="1 2">F 1598</strain>
    </source>
</reference>
<keyword evidence="2" id="KW-1185">Reference proteome</keyword>
<dbReference type="AlphaFoldDB" id="A0A0C3B8P0"/>